<dbReference type="OrthoDB" id="26872at2"/>
<evidence type="ECO:0000256" key="2">
    <source>
        <dbReference type="SAM" id="Phobius"/>
    </source>
</evidence>
<comment type="caution">
    <text evidence="4">The sequence shown here is derived from an EMBL/GenBank/DDBJ whole genome shotgun (WGS) entry which is preliminary data.</text>
</comment>
<dbReference type="EMBL" id="QVFU01000002">
    <property type="protein sequence ID" value="RFS47680.1"/>
    <property type="molecule type" value="Genomic_DNA"/>
</dbReference>
<accession>A0A372G4M8</accession>
<dbReference type="AlphaFoldDB" id="A0A372G4M8"/>
<organism evidence="4 5">
    <name type="scientific">Micromonospora craniellae</name>
    <dbReference type="NCBI Taxonomy" id="2294034"/>
    <lineage>
        <taxon>Bacteria</taxon>
        <taxon>Bacillati</taxon>
        <taxon>Actinomycetota</taxon>
        <taxon>Actinomycetes</taxon>
        <taxon>Micromonosporales</taxon>
        <taxon>Micromonosporaceae</taxon>
        <taxon>Micromonospora</taxon>
    </lineage>
</organism>
<gene>
    <name evidence="4" type="ORF">D0Q02_03770</name>
</gene>
<evidence type="ECO:0000256" key="1">
    <source>
        <dbReference type="SAM" id="MobiDB-lite"/>
    </source>
</evidence>
<sequence>MGAAERRGAVDPGLTSARCGRARPAPHLTPAPHPATRPTASRLRHHRCTVRSVASRRWRAALAALLVVLLAVGCGGPSVPAVDHAPTGTPSAVAAPETPSAATGMTGIDLLFLSMMAGHTEQTLEIVRLVRDRLVDGELRTLVAAIEVTETDELADARAWLAQAGRSARADDHTGHGTGPDQLARLRHAAPGEVDAVLIEVLGAHQQAAADLARAHLEAGTDERVRDLARRVAQSRTAQVAMLAARPAADG</sequence>
<evidence type="ECO:0000313" key="4">
    <source>
        <dbReference type="EMBL" id="RFS47680.1"/>
    </source>
</evidence>
<proteinExistence type="predicted"/>
<keyword evidence="2" id="KW-1133">Transmembrane helix</keyword>
<keyword evidence="2" id="KW-0472">Membrane</keyword>
<feature type="transmembrane region" description="Helical" evidence="2">
    <location>
        <begin position="60"/>
        <end position="79"/>
    </location>
</feature>
<dbReference type="Proteomes" id="UP000262621">
    <property type="component" value="Unassembled WGS sequence"/>
</dbReference>
<dbReference type="InterPro" id="IPR005183">
    <property type="entry name" value="DUF305_CopM-like"/>
</dbReference>
<evidence type="ECO:0000313" key="5">
    <source>
        <dbReference type="Proteomes" id="UP000262621"/>
    </source>
</evidence>
<keyword evidence="5" id="KW-1185">Reference proteome</keyword>
<keyword evidence="2" id="KW-0812">Transmembrane</keyword>
<dbReference type="InterPro" id="IPR012347">
    <property type="entry name" value="Ferritin-like"/>
</dbReference>
<feature type="domain" description="DUF305" evidence="3">
    <location>
        <begin position="109"/>
        <end position="243"/>
    </location>
</feature>
<name>A0A372G4M8_9ACTN</name>
<dbReference type="Gene3D" id="1.20.1260.10">
    <property type="match status" value="1"/>
</dbReference>
<feature type="region of interest" description="Disordered" evidence="1">
    <location>
        <begin position="1"/>
        <end position="43"/>
    </location>
</feature>
<dbReference type="Pfam" id="PF03713">
    <property type="entry name" value="DUF305"/>
    <property type="match status" value="1"/>
</dbReference>
<reference evidence="4 5" key="1">
    <citation type="submission" date="2018-08" db="EMBL/GenBank/DDBJ databases">
        <title>Verrucosispora craniellae sp. nov., isolated from a marine sponge in the South China Sea.</title>
        <authorList>
            <person name="Li L."/>
            <person name="Lin H.W."/>
        </authorList>
    </citation>
    <scope>NUCLEOTIDE SEQUENCE [LARGE SCALE GENOMIC DNA]</scope>
    <source>
        <strain evidence="4 5">LHW63014</strain>
    </source>
</reference>
<evidence type="ECO:0000259" key="3">
    <source>
        <dbReference type="Pfam" id="PF03713"/>
    </source>
</evidence>
<protein>
    <submittedName>
        <fullName evidence="4">DUF305 domain-containing protein</fullName>
    </submittedName>
</protein>